<dbReference type="GO" id="GO:0015473">
    <property type="term" value="F:fimbrial usher porin activity"/>
    <property type="evidence" value="ECO:0007669"/>
    <property type="project" value="InterPro"/>
</dbReference>
<evidence type="ECO:0000256" key="7">
    <source>
        <dbReference type="ARBA" id="ARBA00023136"/>
    </source>
</evidence>
<dbReference type="InterPro" id="IPR018030">
    <property type="entry name" value="Fimbrial_membr_usher_CS"/>
</dbReference>
<dbReference type="Pfam" id="PF13953">
    <property type="entry name" value="PapC_C"/>
    <property type="match status" value="1"/>
</dbReference>
<dbReference type="Gene3D" id="3.10.20.410">
    <property type="match status" value="1"/>
</dbReference>
<sequence>MNRIYFNRIHLLPVFQGIVFNLKPFISVSITAFSTLVIFNVAAKETNAVTAAESVNFNQSFIHGEKFDISRYAEGNPVPPGTYDVTIIVNGQNHGQHGIRFEQYAAEKNARPCLLLNQLEEAGIRLERPITDKQLEDTRCYRFDELIPKSQVNYNPADFELTLEVPQINLIPQPRGYIDPSRWDAGSTVGFLDYSSNFYSLFQNANNGGDGDSWQGNLGLLTGLNFAGWRLRKRINSDWTNDKSLRTQNLAGYAQTDITPLKSQMTLGDSNTSGDLFDSYNIRGAQLESDERMLPESLRNYTPVVRGIADTNARVKITQRGQTIYETVVSPGAFEITDIGAMGYGGDLEMTIIEADGRQRIQNIPFSAPPMLLHQSVSRFAISAGKLKDDAVHDEPTIFQSVYHYGLTSNYTVYTGFQISGHYYSMAVGHAVNTPIGGISMDITHAKSDLADSKESSGNSFKIGLTKYVSPTDTNLTLAAYRYSSKGFYSFREASIARSGDDDDYNASDYRTRQRLTANISQSLWSGSFINFSASIYRYWNNREASKQYSVSWTQAQRYFSWTLSAMRTRDEDDNYDDTYMVTINVPLGRGANEKPLFNSLYSTVSNTDSGDSLWQLNATGTQGQQNEINYGIGTTINKNDDTPSEEQLRGNISYDSPVGQFAATASMNNRSARQLSATANGSLVAHKGGITAGPSIGDYPFAVIGVPGGEGAKVFNGHGAKVDGAGYAIVPSLTPYQENIVSIDYSGLPDTVDVLENQKTVVPRMGSAITVDMKTLVGRPMILIVKDAAGQFLPIGAQIVDDKNVSQSIIGQGGMAFVRGWDPEKQNLYTEWDKNKCLVRTTGTKQYAHDLPEGKIVQMEVTCIPQ</sequence>
<dbReference type="InterPro" id="IPR025885">
    <property type="entry name" value="PapC_N"/>
</dbReference>
<dbReference type="PANTHER" id="PTHR30451:SF5">
    <property type="entry name" value="SLR0019 PROTEIN"/>
    <property type="match status" value="1"/>
</dbReference>
<comment type="similarity">
    <text evidence="2 9">Belongs to the fimbrial export usher family.</text>
</comment>
<proteinExistence type="inferred from homology"/>
<evidence type="ECO:0000313" key="12">
    <source>
        <dbReference type="EMBL" id="PUX23218.1"/>
    </source>
</evidence>
<comment type="subcellular location">
    <subcellularLocation>
        <location evidence="1 9">Cell outer membrane</location>
        <topology evidence="1 9">Multi-pass membrane protein</topology>
    </subcellularLocation>
</comment>
<name>A0A2T7B689_9ENTR</name>
<dbReference type="Gene3D" id="2.60.40.2610">
    <property type="entry name" value="Outer membrane usher protein FimD, plug domain"/>
    <property type="match status" value="1"/>
</dbReference>
<dbReference type="EMBL" id="MSAG01000013">
    <property type="protein sequence ID" value="PUX23218.1"/>
    <property type="molecule type" value="Genomic_DNA"/>
</dbReference>
<keyword evidence="6" id="KW-0732">Signal</keyword>
<evidence type="ECO:0000256" key="3">
    <source>
        <dbReference type="ARBA" id="ARBA00022448"/>
    </source>
</evidence>
<accession>A0A2T7B689</accession>
<dbReference type="AlphaFoldDB" id="A0A2T7B689"/>
<keyword evidence="5 9" id="KW-0812">Transmembrane</keyword>
<gene>
    <name evidence="12" type="ORF">BS411_08390</name>
</gene>
<keyword evidence="3 9" id="KW-0813">Transport</keyword>
<dbReference type="InterPro" id="IPR025949">
    <property type="entry name" value="PapC-like_C"/>
</dbReference>
<evidence type="ECO:0000256" key="8">
    <source>
        <dbReference type="ARBA" id="ARBA00023237"/>
    </source>
</evidence>
<keyword evidence="4" id="KW-1134">Transmembrane beta strand</keyword>
<dbReference type="RefSeq" id="WP_075198146.1">
    <property type="nucleotide sequence ID" value="NZ_CP187984.1"/>
</dbReference>
<evidence type="ECO:0000259" key="10">
    <source>
        <dbReference type="Pfam" id="PF13953"/>
    </source>
</evidence>
<dbReference type="InterPro" id="IPR042186">
    <property type="entry name" value="FimD_plug_dom"/>
</dbReference>
<comment type="caution">
    <text evidence="12">The sequence shown here is derived from an EMBL/GenBank/DDBJ whole genome shotgun (WGS) entry which is preliminary data.</text>
</comment>
<reference evidence="12" key="1">
    <citation type="submission" date="2016-12" db="EMBL/GenBank/DDBJ databases">
        <title>Analysis of the Molecular Diversity Among Cronobacter Species Isolated from Filth Flies Using a Pan Genomic DNA Microarray.</title>
        <authorList>
            <person name="Pava-Ripoll M."/>
            <person name="Tall B."/>
            <person name="Farber J."/>
            <person name="Fanning S."/>
            <person name="Lehner A."/>
            <person name="Stephan R."/>
            <person name="Pagotto F."/>
            <person name="Iverson C."/>
            <person name="Ziobro G."/>
            <person name="Miller A."/>
            <person name="Pearson R."/>
            <person name="Yan Q."/>
            <person name="Kim M."/>
            <person name="Jeong S."/>
            <person name="Park J."/>
            <person name="Jun S."/>
            <person name="Choi H."/>
            <person name="Chung T."/>
            <person name="Yoo Y."/>
            <person name="Park E."/>
            <person name="Hwang S."/>
            <person name="Lee B."/>
            <person name="Sathyamoorthy V."/>
            <person name="Carter L."/>
            <person name="Mammel M."/>
            <person name="Jackson S."/>
            <person name="Kothary M."/>
            <person name="Patel I."/>
            <person name="Grim C."/>
            <person name="Gopinath G."/>
            <person name="Gangiredla J."/>
            <person name="Chase H."/>
        </authorList>
    </citation>
    <scope>NUCLEOTIDE SEQUENCE [LARGE SCALE GENOMIC DNA]</scope>
    <source>
        <strain evidence="12">MOD1-Sh41s</strain>
    </source>
</reference>
<evidence type="ECO:0000256" key="9">
    <source>
        <dbReference type="RuleBase" id="RU003884"/>
    </source>
</evidence>
<dbReference type="InterPro" id="IPR043142">
    <property type="entry name" value="PapC-like_C_sf"/>
</dbReference>
<feature type="domain" description="PapC N-terminal" evidence="11">
    <location>
        <begin position="56"/>
        <end position="197"/>
    </location>
</feature>
<dbReference type="OrthoDB" id="6554712at2"/>
<dbReference type="GO" id="GO:0009297">
    <property type="term" value="P:pilus assembly"/>
    <property type="evidence" value="ECO:0007669"/>
    <property type="project" value="InterPro"/>
</dbReference>
<evidence type="ECO:0000256" key="4">
    <source>
        <dbReference type="ARBA" id="ARBA00022452"/>
    </source>
</evidence>
<dbReference type="InterPro" id="IPR037224">
    <property type="entry name" value="PapC_N_sf"/>
</dbReference>
<dbReference type="SUPFAM" id="SSF141729">
    <property type="entry name" value="FimD N-terminal domain-like"/>
    <property type="match status" value="1"/>
</dbReference>
<evidence type="ECO:0000256" key="5">
    <source>
        <dbReference type="ARBA" id="ARBA00022692"/>
    </source>
</evidence>
<evidence type="ECO:0000256" key="6">
    <source>
        <dbReference type="ARBA" id="ARBA00022729"/>
    </source>
</evidence>
<protein>
    <submittedName>
        <fullName evidence="12">Fimbrial biogenesis outer membrane usher protein</fullName>
    </submittedName>
</protein>
<evidence type="ECO:0000256" key="2">
    <source>
        <dbReference type="ARBA" id="ARBA00008064"/>
    </source>
</evidence>
<evidence type="ECO:0000256" key="1">
    <source>
        <dbReference type="ARBA" id="ARBA00004571"/>
    </source>
</evidence>
<dbReference type="Pfam" id="PF13954">
    <property type="entry name" value="PapC_N"/>
    <property type="match status" value="1"/>
</dbReference>
<keyword evidence="9" id="KW-1029">Fimbrium biogenesis</keyword>
<keyword evidence="8 9" id="KW-0998">Cell outer membrane</keyword>
<organism evidence="12">
    <name type="scientific">Cronobacter turicensis</name>
    <dbReference type="NCBI Taxonomy" id="413502"/>
    <lineage>
        <taxon>Bacteria</taxon>
        <taxon>Pseudomonadati</taxon>
        <taxon>Pseudomonadota</taxon>
        <taxon>Gammaproteobacteria</taxon>
        <taxon>Enterobacterales</taxon>
        <taxon>Enterobacteriaceae</taxon>
        <taxon>Cronobacter</taxon>
    </lineage>
</organism>
<feature type="domain" description="PapC-like C-terminal" evidence="10">
    <location>
        <begin position="786"/>
        <end position="841"/>
    </location>
</feature>
<dbReference type="InterPro" id="IPR000015">
    <property type="entry name" value="Fimb_usher"/>
</dbReference>
<dbReference type="PANTHER" id="PTHR30451">
    <property type="entry name" value="OUTER MEMBRANE USHER PROTEIN"/>
    <property type="match status" value="1"/>
</dbReference>
<evidence type="ECO:0000259" key="11">
    <source>
        <dbReference type="Pfam" id="PF13954"/>
    </source>
</evidence>
<dbReference type="Pfam" id="PF00577">
    <property type="entry name" value="Usher"/>
    <property type="match status" value="1"/>
</dbReference>
<keyword evidence="7 9" id="KW-0472">Membrane</keyword>
<dbReference type="Gene3D" id="2.60.40.2070">
    <property type="match status" value="1"/>
</dbReference>
<dbReference type="Gene3D" id="2.60.40.3110">
    <property type="match status" value="1"/>
</dbReference>
<dbReference type="GO" id="GO:0009279">
    <property type="term" value="C:cell outer membrane"/>
    <property type="evidence" value="ECO:0007669"/>
    <property type="project" value="UniProtKB-SubCell"/>
</dbReference>
<dbReference type="PROSITE" id="PS01151">
    <property type="entry name" value="FIMBRIAL_USHER"/>
    <property type="match status" value="1"/>
</dbReference>